<keyword evidence="1" id="KW-1133">Transmembrane helix</keyword>
<protein>
    <recommendedName>
        <fullName evidence="4">Secreted protein with PEP-CTERM sorting signal</fullName>
    </recommendedName>
</protein>
<reference evidence="2 3" key="1">
    <citation type="journal article" date="2019" name="Int. J. Syst. Evol. Microbiol.">
        <title>The Global Catalogue of Microorganisms (GCM) 10K type strain sequencing project: providing services to taxonomists for standard genome sequencing and annotation.</title>
        <authorList>
            <consortium name="The Broad Institute Genomics Platform"/>
            <consortium name="The Broad Institute Genome Sequencing Center for Infectious Disease"/>
            <person name="Wu L."/>
            <person name="Ma J."/>
        </authorList>
    </citation>
    <scope>NUCLEOTIDE SEQUENCE [LARGE SCALE GENOMIC DNA]</scope>
    <source>
        <strain evidence="2 3">JCM 11117</strain>
    </source>
</reference>
<feature type="transmembrane region" description="Helical" evidence="1">
    <location>
        <begin position="30"/>
        <end position="51"/>
    </location>
</feature>
<keyword evidence="3" id="KW-1185">Reference proteome</keyword>
<sequence length="61" mass="6296">MTLPRPALWVLLVVAVVANGLTSMSTLPPAVGIAFGVLALVLVVLLVRDYIGRRGGGASPR</sequence>
<name>A0ABN1QH73_9PSEU</name>
<keyword evidence="1" id="KW-0472">Membrane</keyword>
<evidence type="ECO:0000256" key="1">
    <source>
        <dbReference type="SAM" id="Phobius"/>
    </source>
</evidence>
<evidence type="ECO:0008006" key="4">
    <source>
        <dbReference type="Google" id="ProtNLM"/>
    </source>
</evidence>
<keyword evidence="1" id="KW-0812">Transmembrane</keyword>
<organism evidence="2 3">
    <name type="scientific">Pseudonocardia zijingensis</name>
    <dbReference type="NCBI Taxonomy" id="153376"/>
    <lineage>
        <taxon>Bacteria</taxon>
        <taxon>Bacillati</taxon>
        <taxon>Actinomycetota</taxon>
        <taxon>Actinomycetes</taxon>
        <taxon>Pseudonocardiales</taxon>
        <taxon>Pseudonocardiaceae</taxon>
        <taxon>Pseudonocardia</taxon>
    </lineage>
</organism>
<comment type="caution">
    <text evidence="2">The sequence shown here is derived from an EMBL/GenBank/DDBJ whole genome shotgun (WGS) entry which is preliminary data.</text>
</comment>
<evidence type="ECO:0000313" key="2">
    <source>
        <dbReference type="EMBL" id="GAA0942577.1"/>
    </source>
</evidence>
<dbReference type="EMBL" id="BAAAHP010000108">
    <property type="protein sequence ID" value="GAA0942577.1"/>
    <property type="molecule type" value="Genomic_DNA"/>
</dbReference>
<gene>
    <name evidence="2" type="ORF">GCM10009559_38810</name>
</gene>
<accession>A0ABN1QH73</accession>
<proteinExistence type="predicted"/>
<dbReference type="Proteomes" id="UP001499967">
    <property type="component" value="Unassembled WGS sequence"/>
</dbReference>
<evidence type="ECO:0000313" key="3">
    <source>
        <dbReference type="Proteomes" id="UP001499967"/>
    </source>
</evidence>
<dbReference type="RefSeq" id="WP_343942877.1">
    <property type="nucleotide sequence ID" value="NZ_BAAAHP010000108.1"/>
</dbReference>